<dbReference type="PANTHER" id="PTHR36617">
    <property type="entry name" value="PROTEIN, PUTATIVE-RELATED"/>
    <property type="match status" value="1"/>
</dbReference>
<reference evidence="1 2" key="1">
    <citation type="journal article" date="2018" name="Front. Plant Sci.">
        <title>Red Clover (Trifolium pratense) and Zigzag Clover (T. medium) - A Picture of Genomic Similarities and Differences.</title>
        <authorList>
            <person name="Dluhosova J."/>
            <person name="Istvanek J."/>
            <person name="Nedelnik J."/>
            <person name="Repkova J."/>
        </authorList>
    </citation>
    <scope>NUCLEOTIDE SEQUENCE [LARGE SCALE GENOMIC DNA]</scope>
    <source>
        <strain evidence="2">cv. 10/8</strain>
        <tissue evidence="1">Leaf</tissue>
    </source>
</reference>
<proteinExistence type="predicted"/>
<keyword evidence="1" id="KW-0418">Kinase</keyword>
<dbReference type="PANTHER" id="PTHR36617:SF5">
    <property type="entry name" value="OS05G0421675 PROTEIN"/>
    <property type="match status" value="1"/>
</dbReference>
<dbReference type="AlphaFoldDB" id="A0A392NVB3"/>
<dbReference type="Proteomes" id="UP000265520">
    <property type="component" value="Unassembled WGS sequence"/>
</dbReference>
<protein>
    <submittedName>
        <fullName evidence="1">Cysteine-rich receptor-like protein kinase</fullName>
    </submittedName>
</protein>
<dbReference type="EMBL" id="LXQA010053190">
    <property type="protein sequence ID" value="MCI03757.1"/>
    <property type="molecule type" value="Genomic_DNA"/>
</dbReference>
<accession>A0A392NVB3</accession>
<dbReference type="GO" id="GO:0016301">
    <property type="term" value="F:kinase activity"/>
    <property type="evidence" value="ECO:0007669"/>
    <property type="project" value="UniProtKB-KW"/>
</dbReference>
<feature type="non-terminal residue" evidence="1">
    <location>
        <position position="1"/>
    </location>
</feature>
<organism evidence="1 2">
    <name type="scientific">Trifolium medium</name>
    <dbReference type="NCBI Taxonomy" id="97028"/>
    <lineage>
        <taxon>Eukaryota</taxon>
        <taxon>Viridiplantae</taxon>
        <taxon>Streptophyta</taxon>
        <taxon>Embryophyta</taxon>
        <taxon>Tracheophyta</taxon>
        <taxon>Spermatophyta</taxon>
        <taxon>Magnoliopsida</taxon>
        <taxon>eudicotyledons</taxon>
        <taxon>Gunneridae</taxon>
        <taxon>Pentapetalae</taxon>
        <taxon>rosids</taxon>
        <taxon>fabids</taxon>
        <taxon>Fabales</taxon>
        <taxon>Fabaceae</taxon>
        <taxon>Papilionoideae</taxon>
        <taxon>50 kb inversion clade</taxon>
        <taxon>NPAAA clade</taxon>
        <taxon>Hologalegina</taxon>
        <taxon>IRL clade</taxon>
        <taxon>Trifolieae</taxon>
        <taxon>Trifolium</taxon>
    </lineage>
</organism>
<evidence type="ECO:0000313" key="2">
    <source>
        <dbReference type="Proteomes" id="UP000265520"/>
    </source>
</evidence>
<gene>
    <name evidence="1" type="ORF">A2U01_0024798</name>
</gene>
<feature type="non-terminal residue" evidence="1">
    <location>
        <position position="93"/>
    </location>
</feature>
<keyword evidence="2" id="KW-1185">Reference proteome</keyword>
<keyword evidence="1" id="KW-0808">Transferase</keyword>
<sequence>SSWWREIVRIRDGIGGLAGGWFGESILKKAGDGSDTLFWTDPWLGGSPLCERFRRLFDLAENKSSSVAEMASLGWETGGEAWQRQLWVWEEEM</sequence>
<comment type="caution">
    <text evidence="1">The sequence shown here is derived from an EMBL/GenBank/DDBJ whole genome shotgun (WGS) entry which is preliminary data.</text>
</comment>
<name>A0A392NVB3_9FABA</name>
<evidence type="ECO:0000313" key="1">
    <source>
        <dbReference type="EMBL" id="MCI03757.1"/>
    </source>
</evidence>
<keyword evidence="1" id="KW-0675">Receptor</keyword>